<dbReference type="InterPro" id="IPR000182">
    <property type="entry name" value="GNAT_dom"/>
</dbReference>
<dbReference type="EMBL" id="LXPS01000006">
    <property type="protein sequence ID" value="OAE48455.1"/>
    <property type="molecule type" value="Genomic_DNA"/>
</dbReference>
<dbReference type="Gene3D" id="3.40.630.30">
    <property type="match status" value="1"/>
</dbReference>
<gene>
    <name evidence="2" type="ORF">A7J57_22540</name>
</gene>
<comment type="caution">
    <text evidence="2">The sequence shown here is derived from an EMBL/GenBank/DDBJ whole genome shotgun (WGS) entry which is preliminary data.</text>
</comment>
<dbReference type="RefSeq" id="WP_063947952.1">
    <property type="nucleotide sequence ID" value="NZ_LXPS01000006.1"/>
</dbReference>
<dbReference type="InterPro" id="IPR016181">
    <property type="entry name" value="Acyl_CoA_acyltransferase"/>
</dbReference>
<dbReference type="PANTHER" id="PTHR43305">
    <property type="entry name" value="FAMILY N-ACETYLTRANSFERASE, PUTATIVE (AFU_ORTHOLOGUE AFUA_2G01380)-RELATED"/>
    <property type="match status" value="1"/>
</dbReference>
<dbReference type="CDD" id="cd04301">
    <property type="entry name" value="NAT_SF"/>
    <property type="match status" value="1"/>
</dbReference>
<organism evidence="2 3">
    <name type="scientific">Agrobacterium tumefaciens</name>
    <dbReference type="NCBI Taxonomy" id="358"/>
    <lineage>
        <taxon>Bacteria</taxon>
        <taxon>Pseudomonadati</taxon>
        <taxon>Pseudomonadota</taxon>
        <taxon>Alphaproteobacteria</taxon>
        <taxon>Hyphomicrobiales</taxon>
        <taxon>Rhizobiaceae</taxon>
        <taxon>Rhizobium/Agrobacterium group</taxon>
        <taxon>Agrobacterium</taxon>
        <taxon>Agrobacterium tumefaciens complex</taxon>
    </lineage>
</organism>
<dbReference type="Pfam" id="PF00583">
    <property type="entry name" value="Acetyltransf_1"/>
    <property type="match status" value="1"/>
</dbReference>
<dbReference type="Proteomes" id="UP000077098">
    <property type="component" value="Unassembled WGS sequence"/>
</dbReference>
<feature type="domain" description="N-acetyltransferase" evidence="1">
    <location>
        <begin position="19"/>
        <end position="156"/>
    </location>
</feature>
<reference evidence="2 3" key="1">
    <citation type="submission" date="2016-05" db="EMBL/GenBank/DDBJ databases">
        <authorList>
            <person name="Lavstsen T."/>
            <person name="Jespersen J.S."/>
        </authorList>
    </citation>
    <scope>NUCLEOTIDE SEQUENCE [LARGE SCALE GENOMIC DNA]</scope>
    <source>
        <strain evidence="2 3">KCJ1736</strain>
    </source>
</reference>
<dbReference type="PROSITE" id="PS51186">
    <property type="entry name" value="GNAT"/>
    <property type="match status" value="1"/>
</dbReference>
<protein>
    <recommendedName>
        <fullName evidence="1">N-acetyltransferase domain-containing protein</fullName>
    </recommendedName>
</protein>
<evidence type="ECO:0000313" key="2">
    <source>
        <dbReference type="EMBL" id="OAE48455.1"/>
    </source>
</evidence>
<proteinExistence type="predicted"/>
<name>A0A176XI07_AGRTU</name>
<dbReference type="GO" id="GO:0016747">
    <property type="term" value="F:acyltransferase activity, transferring groups other than amino-acyl groups"/>
    <property type="evidence" value="ECO:0007669"/>
    <property type="project" value="InterPro"/>
</dbReference>
<dbReference type="SUPFAM" id="SSF55729">
    <property type="entry name" value="Acyl-CoA N-acyltransferases (Nat)"/>
    <property type="match status" value="1"/>
</dbReference>
<dbReference type="PANTHER" id="PTHR43305:SF1">
    <property type="entry name" value="FAMILY N-ACETYLTRANSFERASE, PUTATIVE (AFU_ORTHOLOGUE AFUA_2G01380)-RELATED"/>
    <property type="match status" value="1"/>
</dbReference>
<dbReference type="InterPro" id="IPR052777">
    <property type="entry name" value="Acetyltransferase_Enz"/>
</dbReference>
<dbReference type="AlphaFoldDB" id="A0A176XI07"/>
<accession>A0A176XI07</accession>
<evidence type="ECO:0000313" key="3">
    <source>
        <dbReference type="Proteomes" id="UP000077098"/>
    </source>
</evidence>
<evidence type="ECO:0000259" key="1">
    <source>
        <dbReference type="PROSITE" id="PS51186"/>
    </source>
</evidence>
<sequence>MAFEIIEACGAAQVQQVRALLRDYVAQNLVDLSSQNIDAEIAGLPGRYAAPSGTLLLATDRDGTPAGCVAIHKFGDIGDAEMKRLFVAPAYRGLGLGKRLVTEAIDRAAKMGFTRVVLDTMPDMKSAIATYEGLGFQRIRPYWENVLPVIYFGKML</sequence>